<dbReference type="OrthoDB" id="441660at2759"/>
<dbReference type="Proteomes" id="UP000649617">
    <property type="component" value="Unassembled WGS sequence"/>
</dbReference>
<accession>A0A812NXK5</accession>
<sequence>MGIFRSLECHGSFQGPAECKDAGDHWPKLGPGMRGITQATQATEASWIGDTFCLQPPLFPRRHQLHQLASFLKVPTSFEDEDDAASKVADDEVPRPPDSPLNNLAKFRTKHARTQDGYLCAAAGVKDEQAFTGCTDLPAPDGTNIGRFALRSGATSSLLKWKRRAKSGVGAVHGRAGQT</sequence>
<feature type="compositionally biased region" description="Basic and acidic residues" evidence="1">
    <location>
        <begin position="84"/>
        <end position="95"/>
    </location>
</feature>
<keyword evidence="3" id="KW-1185">Reference proteome</keyword>
<evidence type="ECO:0000313" key="3">
    <source>
        <dbReference type="Proteomes" id="UP000649617"/>
    </source>
</evidence>
<protein>
    <submittedName>
        <fullName evidence="2">Uncharacterized protein</fullName>
    </submittedName>
</protein>
<gene>
    <name evidence="2" type="ORF">SPIL2461_LOCUS7623</name>
</gene>
<comment type="caution">
    <text evidence="2">The sequence shown here is derived from an EMBL/GenBank/DDBJ whole genome shotgun (WGS) entry which is preliminary data.</text>
</comment>
<dbReference type="EMBL" id="CAJNIZ010012069">
    <property type="protein sequence ID" value="CAE7328988.1"/>
    <property type="molecule type" value="Genomic_DNA"/>
</dbReference>
<reference evidence="2" key="1">
    <citation type="submission" date="2021-02" db="EMBL/GenBank/DDBJ databases">
        <authorList>
            <person name="Dougan E. K."/>
            <person name="Rhodes N."/>
            <person name="Thang M."/>
            <person name="Chan C."/>
        </authorList>
    </citation>
    <scope>NUCLEOTIDE SEQUENCE</scope>
</reference>
<feature type="region of interest" description="Disordered" evidence="1">
    <location>
        <begin position="82"/>
        <end position="103"/>
    </location>
</feature>
<name>A0A812NXK5_SYMPI</name>
<dbReference type="AlphaFoldDB" id="A0A812NXK5"/>
<evidence type="ECO:0000256" key="1">
    <source>
        <dbReference type="SAM" id="MobiDB-lite"/>
    </source>
</evidence>
<proteinExistence type="predicted"/>
<evidence type="ECO:0000313" key="2">
    <source>
        <dbReference type="EMBL" id="CAE7328988.1"/>
    </source>
</evidence>
<organism evidence="2 3">
    <name type="scientific">Symbiodinium pilosum</name>
    <name type="common">Dinoflagellate</name>
    <dbReference type="NCBI Taxonomy" id="2952"/>
    <lineage>
        <taxon>Eukaryota</taxon>
        <taxon>Sar</taxon>
        <taxon>Alveolata</taxon>
        <taxon>Dinophyceae</taxon>
        <taxon>Suessiales</taxon>
        <taxon>Symbiodiniaceae</taxon>
        <taxon>Symbiodinium</taxon>
    </lineage>
</organism>